<evidence type="ECO:0000256" key="1">
    <source>
        <dbReference type="ARBA" id="ARBA00004651"/>
    </source>
</evidence>
<dbReference type="PANTHER" id="PTHR23513">
    <property type="entry name" value="INTEGRAL MEMBRANE EFFLUX PROTEIN-RELATED"/>
    <property type="match status" value="1"/>
</dbReference>
<organism evidence="7 8">
    <name type="scientific">Allocatelliglobosispora scoriae</name>
    <dbReference type="NCBI Taxonomy" id="643052"/>
    <lineage>
        <taxon>Bacteria</taxon>
        <taxon>Bacillati</taxon>
        <taxon>Actinomycetota</taxon>
        <taxon>Actinomycetes</taxon>
        <taxon>Micromonosporales</taxon>
        <taxon>Micromonosporaceae</taxon>
        <taxon>Allocatelliglobosispora</taxon>
    </lineage>
</organism>
<dbReference type="EMBL" id="JACHMN010000003">
    <property type="protein sequence ID" value="MBB5873719.1"/>
    <property type="molecule type" value="Genomic_DNA"/>
</dbReference>
<keyword evidence="3 6" id="KW-0812">Transmembrane</keyword>
<evidence type="ECO:0000256" key="5">
    <source>
        <dbReference type="ARBA" id="ARBA00023136"/>
    </source>
</evidence>
<keyword evidence="5 6" id="KW-0472">Membrane</keyword>
<protein>
    <submittedName>
        <fullName evidence="7">Putative MFS family arabinose efflux permease</fullName>
    </submittedName>
</protein>
<comment type="subcellular location">
    <subcellularLocation>
        <location evidence="1">Cell membrane</location>
        <topology evidence="1">Multi-pass membrane protein</topology>
    </subcellularLocation>
</comment>
<dbReference type="SUPFAM" id="SSF103473">
    <property type="entry name" value="MFS general substrate transporter"/>
    <property type="match status" value="1"/>
</dbReference>
<evidence type="ECO:0000256" key="2">
    <source>
        <dbReference type="ARBA" id="ARBA00022475"/>
    </source>
</evidence>
<feature type="transmembrane region" description="Helical" evidence="6">
    <location>
        <begin position="254"/>
        <end position="275"/>
    </location>
</feature>
<dbReference type="Gene3D" id="1.20.1250.20">
    <property type="entry name" value="MFS general substrate transporter like domains"/>
    <property type="match status" value="1"/>
</dbReference>
<feature type="transmembrane region" description="Helical" evidence="6">
    <location>
        <begin position="371"/>
        <end position="392"/>
    </location>
</feature>
<dbReference type="PANTHER" id="PTHR23513:SF6">
    <property type="entry name" value="MAJOR FACILITATOR SUPERFAMILY ASSOCIATED DOMAIN-CONTAINING PROTEIN"/>
    <property type="match status" value="1"/>
</dbReference>
<proteinExistence type="predicted"/>
<dbReference type="RefSeq" id="WP_184845251.1">
    <property type="nucleotide sequence ID" value="NZ_JACHMN010000003.1"/>
</dbReference>
<accession>A0A841C335</accession>
<feature type="transmembrane region" description="Helical" evidence="6">
    <location>
        <begin position="280"/>
        <end position="298"/>
    </location>
</feature>
<comment type="caution">
    <text evidence="7">The sequence shown here is derived from an EMBL/GenBank/DDBJ whole genome shotgun (WGS) entry which is preliminary data.</text>
</comment>
<keyword evidence="2" id="KW-1003">Cell membrane</keyword>
<evidence type="ECO:0000313" key="7">
    <source>
        <dbReference type="EMBL" id="MBB5873719.1"/>
    </source>
</evidence>
<evidence type="ECO:0000256" key="4">
    <source>
        <dbReference type="ARBA" id="ARBA00022989"/>
    </source>
</evidence>
<sequence>MTASPYWPVVTHPVLRRVLPGIAVSSLGDGMSTIAVSWLALQLAPPGRGGAYVAVAAAAYTLPGAVGALLLSRFLRGRPGAQLAGWDAMLRAVALAGIPIAAAAGVLGIGLYVTLLAASSLLHSWGGAGRYTLLAEVLPREQHLAGNAVLNLLSEFATIVGPPLAALIIGWGGPAWVIAVDAATFALLAATYRFAVPGRRARPPAGTPHRAPGFRAIAADPTLLGLLAMTFGYFVLFGPVLVALPVLVGSVGELAAYFTAFGIGAVAGGLATGYLGRWRLWPTTIGVVFGFGLALLPLGLGAPLWIALGSFGLAGLIWAPYPSVSTALFQRSASVELLPSVLAARGAVMILTVPLGTAAGGPLVAALGAQATLLISGVGTTALGVLAAVLVLTRRRRPRSGPA</sequence>
<dbReference type="Proteomes" id="UP000587527">
    <property type="component" value="Unassembled WGS sequence"/>
</dbReference>
<feature type="transmembrane region" description="Helical" evidence="6">
    <location>
        <begin position="50"/>
        <end position="71"/>
    </location>
</feature>
<evidence type="ECO:0000256" key="3">
    <source>
        <dbReference type="ARBA" id="ARBA00022692"/>
    </source>
</evidence>
<keyword evidence="8" id="KW-1185">Reference proteome</keyword>
<reference evidence="7 8" key="1">
    <citation type="submission" date="2020-08" db="EMBL/GenBank/DDBJ databases">
        <title>Sequencing the genomes of 1000 actinobacteria strains.</title>
        <authorList>
            <person name="Klenk H.-P."/>
        </authorList>
    </citation>
    <scope>NUCLEOTIDE SEQUENCE [LARGE SCALE GENOMIC DNA]</scope>
    <source>
        <strain evidence="7 8">DSM 45362</strain>
    </source>
</reference>
<feature type="transmembrane region" description="Helical" evidence="6">
    <location>
        <begin position="164"/>
        <end position="192"/>
    </location>
</feature>
<keyword evidence="4 6" id="KW-1133">Transmembrane helix</keyword>
<dbReference type="GO" id="GO:0022857">
    <property type="term" value="F:transmembrane transporter activity"/>
    <property type="evidence" value="ECO:0007669"/>
    <property type="project" value="InterPro"/>
</dbReference>
<evidence type="ECO:0000313" key="8">
    <source>
        <dbReference type="Proteomes" id="UP000587527"/>
    </source>
</evidence>
<dbReference type="AlphaFoldDB" id="A0A841C335"/>
<evidence type="ECO:0000256" key="6">
    <source>
        <dbReference type="SAM" id="Phobius"/>
    </source>
</evidence>
<dbReference type="InterPro" id="IPR011701">
    <property type="entry name" value="MFS"/>
</dbReference>
<feature type="transmembrane region" description="Helical" evidence="6">
    <location>
        <begin position="92"/>
        <end position="115"/>
    </location>
</feature>
<feature type="transmembrane region" description="Helical" evidence="6">
    <location>
        <begin position="223"/>
        <end position="248"/>
    </location>
</feature>
<dbReference type="Pfam" id="PF07690">
    <property type="entry name" value="MFS_1"/>
    <property type="match status" value="1"/>
</dbReference>
<feature type="transmembrane region" description="Helical" evidence="6">
    <location>
        <begin position="342"/>
        <end position="365"/>
    </location>
</feature>
<gene>
    <name evidence="7" type="ORF">F4553_007153</name>
</gene>
<dbReference type="InterPro" id="IPR036259">
    <property type="entry name" value="MFS_trans_sf"/>
</dbReference>
<name>A0A841C335_9ACTN</name>
<dbReference type="GO" id="GO:0005886">
    <property type="term" value="C:plasma membrane"/>
    <property type="evidence" value="ECO:0007669"/>
    <property type="project" value="UniProtKB-SubCell"/>
</dbReference>